<evidence type="ECO:0000256" key="2">
    <source>
        <dbReference type="ARBA" id="ARBA00022723"/>
    </source>
</evidence>
<reference evidence="9 10" key="1">
    <citation type="submission" date="2014-02" db="EMBL/GenBank/DDBJ databases">
        <title>The genome sequence of Colletotrichum simmondsii CBS122122.</title>
        <authorList>
            <person name="Baroncelli R."/>
            <person name="Thon M.R."/>
        </authorList>
    </citation>
    <scope>NUCLEOTIDE SEQUENCE [LARGE SCALE GENOMIC DNA]</scope>
    <source>
        <strain evidence="9 10">CBS122122</strain>
    </source>
</reference>
<sequence length="773" mass="86532">MQFADALLRLLWTYKSITALAVVSVFLLVFTYVRSARRRLPPGPRGLPLLGNALDILKDPWLTFGGWRKTYGMLVPRFPPLAKRLTRPKSGPIMHFTAAGSDVIVLNDLKTSFDILDRRAAVTADRPGNVIIDMMTGSCFVPFQSQNAMWLRMRKASHTALRSISFPDIRLVQQKEATLLAADMLKDPRDWLSHLHRAVSSANMNLVYGTPSLASASDLKLVWLEDFVARITKAALPGAHLSQVFPWLRHVPSRFAPWKRRVEDSFAADSAIFGSWFEEARLRGVNNGNCLVKNFVKDQSRCNLSDTEINWLAASVIAGAKSITGVLEWWMLAMVVYPEVQQLAQEELDRVVGREAMPNFADHYGKLPYIQAMVKESLRWRPVDPIGLPHQNSEDIWYEGYFIPKGSLLIPNVWAMNRDPHTYGPDAHHFNPARFLDPKTGHLKPLAVETKEQGHVTFGFGRRLCVGRQIANEDLFITIATVLWAMKIEPKVGYDGFNVPIDVDGCVDDGVVVRPVPFECATKSRFPEAFKILQAAENYGVRELSYLGTVLALPDIMSRSIDSLAMPEPWDDQIAHFQGIPWCAKVLSEPGIIARPLVSREFDPDNRIFEFWGSTLFSAATVPFFIGCFHMPSPPPGADGNPPDNRPLDELYMTKVRCFLTLGHGLSTLKKEWCHGGAVAAIFDECMGAIGFINKLLGFMPMLPQVTQNLNITYIQPVPTMSTVACTAVLKRLDGPRKFLVEAEITDEHGTVLAKAEAYFVGMEKRKKGEEKL</sequence>
<protein>
    <submittedName>
        <fullName evidence="9">Thioesterase superfamily protein</fullName>
    </submittedName>
</protein>
<dbReference type="GO" id="GO:0020037">
    <property type="term" value="F:heme binding"/>
    <property type="evidence" value="ECO:0007669"/>
    <property type="project" value="InterPro"/>
</dbReference>
<dbReference type="SUPFAM" id="SSF54637">
    <property type="entry name" value="Thioesterase/thiol ester dehydrase-isomerase"/>
    <property type="match status" value="1"/>
</dbReference>
<dbReference type="InterPro" id="IPR006683">
    <property type="entry name" value="Thioestr_dom"/>
</dbReference>
<dbReference type="OrthoDB" id="1470350at2759"/>
<keyword evidence="7" id="KW-0812">Transmembrane</keyword>
<organism evidence="9 10">
    <name type="scientific">Colletotrichum simmondsii</name>
    <dbReference type="NCBI Taxonomy" id="703756"/>
    <lineage>
        <taxon>Eukaryota</taxon>
        <taxon>Fungi</taxon>
        <taxon>Dikarya</taxon>
        <taxon>Ascomycota</taxon>
        <taxon>Pezizomycotina</taxon>
        <taxon>Sordariomycetes</taxon>
        <taxon>Hypocreomycetidae</taxon>
        <taxon>Glomerellales</taxon>
        <taxon>Glomerellaceae</taxon>
        <taxon>Colletotrichum</taxon>
        <taxon>Colletotrichum acutatum species complex</taxon>
    </lineage>
</organism>
<dbReference type="GO" id="GO:0004497">
    <property type="term" value="F:monooxygenase activity"/>
    <property type="evidence" value="ECO:0007669"/>
    <property type="project" value="UniProtKB-KW"/>
</dbReference>
<evidence type="ECO:0000313" key="10">
    <source>
        <dbReference type="Proteomes" id="UP000070328"/>
    </source>
</evidence>
<dbReference type="InterPro" id="IPR001128">
    <property type="entry name" value="Cyt_P450"/>
</dbReference>
<comment type="caution">
    <text evidence="9">The sequence shown here is derived from an EMBL/GenBank/DDBJ whole genome shotgun (WGS) entry which is preliminary data.</text>
</comment>
<dbReference type="InterPro" id="IPR017972">
    <property type="entry name" value="Cyt_P450_CS"/>
</dbReference>
<keyword evidence="2 6" id="KW-0479">Metal-binding</keyword>
<gene>
    <name evidence="9" type="ORF">CSIM01_12719</name>
</gene>
<evidence type="ECO:0000256" key="5">
    <source>
        <dbReference type="ARBA" id="ARBA00023033"/>
    </source>
</evidence>
<dbReference type="PRINTS" id="PR00463">
    <property type="entry name" value="EP450I"/>
</dbReference>
<name>A0A135TBM9_9PEZI</name>
<dbReference type="Pfam" id="PF03061">
    <property type="entry name" value="4HBT"/>
    <property type="match status" value="1"/>
</dbReference>
<dbReference type="EMBL" id="JFBX01000219">
    <property type="protein sequence ID" value="KXH45508.1"/>
    <property type="molecule type" value="Genomic_DNA"/>
</dbReference>
<dbReference type="CDD" id="cd11065">
    <property type="entry name" value="CYP64-like"/>
    <property type="match status" value="1"/>
</dbReference>
<dbReference type="Gene3D" id="1.10.630.10">
    <property type="entry name" value="Cytochrome P450"/>
    <property type="match status" value="1"/>
</dbReference>
<dbReference type="InterPro" id="IPR036396">
    <property type="entry name" value="Cyt_P450_sf"/>
</dbReference>
<feature type="domain" description="Thioesterase" evidence="8">
    <location>
        <begin position="674"/>
        <end position="753"/>
    </location>
</feature>
<dbReference type="Gene3D" id="3.10.129.10">
    <property type="entry name" value="Hotdog Thioesterase"/>
    <property type="match status" value="1"/>
</dbReference>
<keyword evidence="6" id="KW-0349">Heme</keyword>
<keyword evidence="5" id="KW-0503">Monooxygenase</keyword>
<dbReference type="SUPFAM" id="SSF48264">
    <property type="entry name" value="Cytochrome P450"/>
    <property type="match status" value="1"/>
</dbReference>
<keyword evidence="7" id="KW-0472">Membrane</keyword>
<evidence type="ECO:0000313" key="9">
    <source>
        <dbReference type="EMBL" id="KXH45508.1"/>
    </source>
</evidence>
<dbReference type="PROSITE" id="PS00086">
    <property type="entry name" value="CYTOCHROME_P450"/>
    <property type="match status" value="1"/>
</dbReference>
<evidence type="ECO:0000256" key="3">
    <source>
        <dbReference type="ARBA" id="ARBA00023002"/>
    </source>
</evidence>
<dbReference type="CDD" id="cd03443">
    <property type="entry name" value="PaaI_thioesterase"/>
    <property type="match status" value="1"/>
</dbReference>
<dbReference type="Pfam" id="PF00067">
    <property type="entry name" value="p450"/>
    <property type="match status" value="1"/>
</dbReference>
<dbReference type="InterPro" id="IPR029069">
    <property type="entry name" value="HotDog_dom_sf"/>
</dbReference>
<keyword evidence="10" id="KW-1185">Reference proteome</keyword>
<dbReference type="GO" id="GO:0016705">
    <property type="term" value="F:oxidoreductase activity, acting on paired donors, with incorporation or reduction of molecular oxygen"/>
    <property type="evidence" value="ECO:0007669"/>
    <property type="project" value="InterPro"/>
</dbReference>
<evidence type="ECO:0000256" key="6">
    <source>
        <dbReference type="PIRSR" id="PIRSR602401-1"/>
    </source>
</evidence>
<keyword evidence="7" id="KW-1133">Transmembrane helix</keyword>
<dbReference type="PANTHER" id="PTHR46300">
    <property type="entry name" value="P450, PUTATIVE (EUROFUNG)-RELATED-RELATED"/>
    <property type="match status" value="1"/>
</dbReference>
<dbReference type="GO" id="GO:0005506">
    <property type="term" value="F:iron ion binding"/>
    <property type="evidence" value="ECO:0007669"/>
    <property type="project" value="InterPro"/>
</dbReference>
<evidence type="ECO:0000256" key="4">
    <source>
        <dbReference type="ARBA" id="ARBA00023004"/>
    </source>
</evidence>
<proteinExistence type="inferred from homology"/>
<dbReference type="InterPro" id="IPR002401">
    <property type="entry name" value="Cyt_P450_E_grp-I"/>
</dbReference>
<accession>A0A135TBM9</accession>
<keyword evidence="3" id="KW-0560">Oxidoreductase</keyword>
<evidence type="ECO:0000256" key="7">
    <source>
        <dbReference type="SAM" id="Phobius"/>
    </source>
</evidence>
<feature type="binding site" description="axial binding residue" evidence="6">
    <location>
        <position position="465"/>
    </location>
    <ligand>
        <name>heme</name>
        <dbReference type="ChEBI" id="CHEBI:30413"/>
    </ligand>
    <ligandPart>
        <name>Fe</name>
        <dbReference type="ChEBI" id="CHEBI:18248"/>
    </ligandPart>
</feature>
<evidence type="ECO:0000256" key="1">
    <source>
        <dbReference type="ARBA" id="ARBA00010617"/>
    </source>
</evidence>
<keyword evidence="4 6" id="KW-0408">Iron</keyword>
<comment type="cofactor">
    <cofactor evidence="6">
        <name>heme</name>
        <dbReference type="ChEBI" id="CHEBI:30413"/>
    </cofactor>
</comment>
<feature type="transmembrane region" description="Helical" evidence="7">
    <location>
        <begin position="12"/>
        <end position="33"/>
    </location>
</feature>
<comment type="similarity">
    <text evidence="1">Belongs to the cytochrome P450 family.</text>
</comment>
<dbReference type="PANTHER" id="PTHR46300:SF2">
    <property type="entry name" value="CYTOCHROME P450 MONOOXYGENASE ALNH-RELATED"/>
    <property type="match status" value="1"/>
</dbReference>
<dbReference type="InterPro" id="IPR050364">
    <property type="entry name" value="Cytochrome_P450_fung"/>
</dbReference>
<dbReference type="Proteomes" id="UP000070328">
    <property type="component" value="Unassembled WGS sequence"/>
</dbReference>
<dbReference type="PRINTS" id="PR00385">
    <property type="entry name" value="P450"/>
</dbReference>
<dbReference type="AlphaFoldDB" id="A0A135TBM9"/>
<evidence type="ECO:0000259" key="8">
    <source>
        <dbReference type="Pfam" id="PF03061"/>
    </source>
</evidence>